<evidence type="ECO:0000259" key="9">
    <source>
        <dbReference type="Pfam" id="PF21082"/>
    </source>
</evidence>
<dbReference type="InterPro" id="IPR011014">
    <property type="entry name" value="MscS_channel_TM-2"/>
</dbReference>
<dbReference type="Pfam" id="PF21082">
    <property type="entry name" value="MS_channel_3rd"/>
    <property type="match status" value="1"/>
</dbReference>
<keyword evidence="5 7" id="KW-1133">Transmembrane helix</keyword>
<evidence type="ECO:0000256" key="6">
    <source>
        <dbReference type="ARBA" id="ARBA00023136"/>
    </source>
</evidence>
<evidence type="ECO:0000256" key="4">
    <source>
        <dbReference type="ARBA" id="ARBA00022692"/>
    </source>
</evidence>
<evidence type="ECO:0000256" key="3">
    <source>
        <dbReference type="ARBA" id="ARBA00022475"/>
    </source>
</evidence>
<evidence type="ECO:0000256" key="1">
    <source>
        <dbReference type="ARBA" id="ARBA00004651"/>
    </source>
</evidence>
<proteinExistence type="inferred from homology"/>
<keyword evidence="3" id="KW-1003">Cell membrane</keyword>
<feature type="transmembrane region" description="Helical" evidence="7">
    <location>
        <begin position="20"/>
        <end position="42"/>
    </location>
</feature>
<feature type="transmembrane region" description="Helical" evidence="7">
    <location>
        <begin position="134"/>
        <end position="155"/>
    </location>
</feature>
<comment type="similarity">
    <text evidence="2">Belongs to the MscS (TC 1.A.23) family.</text>
</comment>
<dbReference type="Proteomes" id="UP000648239">
    <property type="component" value="Unassembled WGS sequence"/>
</dbReference>
<feature type="domain" description="Mechanosensitive ion channel MscS" evidence="8">
    <location>
        <begin position="179"/>
        <end position="246"/>
    </location>
</feature>
<accession>A0A8J6XYQ8</accession>
<dbReference type="SUPFAM" id="SSF82861">
    <property type="entry name" value="Mechanosensitive channel protein MscS (YggB), transmembrane region"/>
    <property type="match status" value="1"/>
</dbReference>
<dbReference type="Gene3D" id="2.30.30.60">
    <property type="match status" value="1"/>
</dbReference>
<feature type="domain" description="Mechanosensitive ion channel MscS C-terminal" evidence="9">
    <location>
        <begin position="256"/>
        <end position="338"/>
    </location>
</feature>
<feature type="transmembrane region" description="Helical" evidence="7">
    <location>
        <begin position="63"/>
        <end position="80"/>
    </location>
</feature>
<evidence type="ECO:0000259" key="10">
    <source>
        <dbReference type="Pfam" id="PF21088"/>
    </source>
</evidence>
<evidence type="ECO:0000256" key="2">
    <source>
        <dbReference type="ARBA" id="ARBA00008017"/>
    </source>
</evidence>
<dbReference type="SUPFAM" id="SSF82689">
    <property type="entry name" value="Mechanosensitive channel protein MscS (YggB), C-terminal domain"/>
    <property type="match status" value="1"/>
</dbReference>
<comment type="caution">
    <text evidence="11">The sequence shown here is derived from an EMBL/GenBank/DDBJ whole genome shotgun (WGS) entry which is preliminary data.</text>
</comment>
<feature type="domain" description="Mechanosensitive ion channel transmembrane helices 2/3" evidence="10">
    <location>
        <begin position="137"/>
        <end position="178"/>
    </location>
</feature>
<dbReference type="EMBL" id="JACXWD010000002">
    <property type="protein sequence ID" value="MBD3866743.1"/>
    <property type="molecule type" value="Genomic_DNA"/>
</dbReference>
<dbReference type="Gene3D" id="1.10.287.1260">
    <property type="match status" value="1"/>
</dbReference>
<dbReference type="PANTHER" id="PTHR30221">
    <property type="entry name" value="SMALL-CONDUCTANCE MECHANOSENSITIVE CHANNEL"/>
    <property type="match status" value="1"/>
</dbReference>
<reference evidence="11 12" key="1">
    <citation type="submission" date="2020-08" db="EMBL/GenBank/DDBJ databases">
        <title>Acidobacteriota in marine sediments use diverse sulfur dissimilation pathways.</title>
        <authorList>
            <person name="Wasmund K."/>
        </authorList>
    </citation>
    <scope>NUCLEOTIDE SEQUENCE [LARGE SCALE GENOMIC DNA]</scope>
    <source>
        <strain evidence="11">MAG AM4</strain>
    </source>
</reference>
<dbReference type="InterPro" id="IPR049142">
    <property type="entry name" value="MS_channel_1st"/>
</dbReference>
<dbReference type="GO" id="GO:0008381">
    <property type="term" value="F:mechanosensitive monoatomic ion channel activity"/>
    <property type="evidence" value="ECO:0007669"/>
    <property type="project" value="InterPro"/>
</dbReference>
<dbReference type="Pfam" id="PF00924">
    <property type="entry name" value="MS_channel_2nd"/>
    <property type="match status" value="1"/>
</dbReference>
<dbReference type="GO" id="GO:0005886">
    <property type="term" value="C:plasma membrane"/>
    <property type="evidence" value="ECO:0007669"/>
    <property type="project" value="UniProtKB-SubCell"/>
</dbReference>
<dbReference type="AlphaFoldDB" id="A0A8J6XYQ8"/>
<dbReference type="InterPro" id="IPR011066">
    <property type="entry name" value="MscS_channel_C_sf"/>
</dbReference>
<evidence type="ECO:0000313" key="12">
    <source>
        <dbReference type="Proteomes" id="UP000648239"/>
    </source>
</evidence>
<gene>
    <name evidence="11" type="ORF">IFK94_01340</name>
</gene>
<protein>
    <submittedName>
        <fullName evidence="11">Mechanosensitive ion channel family protein</fullName>
    </submittedName>
</protein>
<keyword evidence="6 7" id="KW-0472">Membrane</keyword>
<sequence>MLDDYPMIQELLLNKWIQAGLFVVGGGIVAWLAQVIFRAVILRVVRRTVSDLDDNIVRVLRKPVFYTLWLIAVGLAIGVLEIPEPYLTWARSILKMIVFIMVLVAAGRVIRMILHAGSRNEKRLHWLDPGSLPLFDNVLKLVMIALGVYLVLSAWGTDVKPLLASAGIVGIAIGFAAKDTLANLFGGIFILADAPYKIGDYIVLDGGERGCVTNIGLRSTRILTRDDVEVTVPNAMIANSTIVNESGGPSPKFRVALNVGVSYSSDVDQVSAILLEVAQEVQEVVDEPEPRVRFTSFGDSSLDFRLLCWVEDPAIRGLCLHHLHILTFRKFREHGVEIPFPQRVMHMPAGGSGSDESC</sequence>
<dbReference type="SUPFAM" id="SSF50182">
    <property type="entry name" value="Sm-like ribonucleoproteins"/>
    <property type="match status" value="1"/>
</dbReference>
<dbReference type="InterPro" id="IPR023408">
    <property type="entry name" value="MscS_beta-dom_sf"/>
</dbReference>
<evidence type="ECO:0000256" key="7">
    <source>
        <dbReference type="SAM" id="Phobius"/>
    </source>
</evidence>
<dbReference type="PANTHER" id="PTHR30221:SF1">
    <property type="entry name" value="SMALL-CONDUCTANCE MECHANOSENSITIVE CHANNEL"/>
    <property type="match status" value="1"/>
</dbReference>
<keyword evidence="4 7" id="KW-0812">Transmembrane</keyword>
<dbReference type="InterPro" id="IPR010920">
    <property type="entry name" value="LSM_dom_sf"/>
</dbReference>
<comment type="subcellular location">
    <subcellularLocation>
        <location evidence="1">Cell membrane</location>
        <topology evidence="1">Multi-pass membrane protein</topology>
    </subcellularLocation>
</comment>
<feature type="transmembrane region" description="Helical" evidence="7">
    <location>
        <begin position="92"/>
        <end position="114"/>
    </location>
</feature>
<evidence type="ECO:0000256" key="5">
    <source>
        <dbReference type="ARBA" id="ARBA00022989"/>
    </source>
</evidence>
<organism evidence="11 12">
    <name type="scientific">Candidatus Polarisedimenticola svalbardensis</name>
    <dbReference type="NCBI Taxonomy" id="2886004"/>
    <lineage>
        <taxon>Bacteria</taxon>
        <taxon>Pseudomonadati</taxon>
        <taxon>Acidobacteriota</taxon>
        <taxon>Candidatus Polarisedimenticolia</taxon>
        <taxon>Candidatus Polarisedimenticolales</taxon>
        <taxon>Candidatus Polarisedimenticolaceae</taxon>
        <taxon>Candidatus Polarisedimenticola</taxon>
    </lineage>
</organism>
<dbReference type="Gene3D" id="3.30.70.100">
    <property type="match status" value="1"/>
</dbReference>
<evidence type="ECO:0000259" key="8">
    <source>
        <dbReference type="Pfam" id="PF00924"/>
    </source>
</evidence>
<dbReference type="Pfam" id="PF21088">
    <property type="entry name" value="MS_channel_1st"/>
    <property type="match status" value="1"/>
</dbReference>
<name>A0A8J6XYQ8_9BACT</name>
<dbReference type="InterPro" id="IPR049278">
    <property type="entry name" value="MS_channel_C"/>
</dbReference>
<evidence type="ECO:0000313" key="11">
    <source>
        <dbReference type="EMBL" id="MBD3866743.1"/>
    </source>
</evidence>
<dbReference type="InterPro" id="IPR006685">
    <property type="entry name" value="MscS_channel_2nd"/>
</dbReference>
<dbReference type="InterPro" id="IPR045275">
    <property type="entry name" value="MscS_archaea/bacteria_type"/>
</dbReference>